<proteinExistence type="predicted"/>
<gene>
    <name evidence="2" type="ORF">FHX34_105120</name>
</gene>
<reference evidence="2 3" key="1">
    <citation type="submission" date="2019-06" db="EMBL/GenBank/DDBJ databases">
        <title>Sequencing the genomes of 1000 actinobacteria strains.</title>
        <authorList>
            <person name="Klenk H.-P."/>
        </authorList>
    </citation>
    <scope>NUCLEOTIDE SEQUENCE [LARGE SCALE GENOMIC DNA]</scope>
    <source>
        <strain evidence="2 3">DSM 43866</strain>
    </source>
</reference>
<accession>A0A561VKV5</accession>
<evidence type="ECO:0000313" key="2">
    <source>
        <dbReference type="EMBL" id="TWG12253.1"/>
    </source>
</evidence>
<dbReference type="Proteomes" id="UP000320239">
    <property type="component" value="Unassembled WGS sequence"/>
</dbReference>
<protein>
    <recommendedName>
        <fullName evidence="1">Outer membrane channel protein CpnT-like N-terminal domain-containing protein</fullName>
    </recommendedName>
</protein>
<feature type="domain" description="Outer membrane channel protein CpnT-like N-terminal" evidence="1">
    <location>
        <begin position="17"/>
        <end position="136"/>
    </location>
</feature>
<dbReference type="RefSeq" id="WP_122979118.1">
    <property type="nucleotide sequence ID" value="NZ_BOMX01000099.1"/>
</dbReference>
<keyword evidence="3" id="KW-1185">Reference proteome</keyword>
<dbReference type="Pfam" id="PF25547">
    <property type="entry name" value="WXG100_2"/>
    <property type="match status" value="1"/>
</dbReference>
<comment type="caution">
    <text evidence="2">The sequence shown here is derived from an EMBL/GenBank/DDBJ whole genome shotgun (WGS) entry which is preliminary data.</text>
</comment>
<dbReference type="EMBL" id="VIWY01000005">
    <property type="protein sequence ID" value="TWG12253.1"/>
    <property type="molecule type" value="Genomic_DNA"/>
</dbReference>
<sequence length="163" mass="17228">MGLEIPGELADLLNELGYTWPKSDETQMMRLGQWWIEFAGTLAEVGADADAAVRTASVGNRGDDIDAFRTAWGGDRAGRQVLADGVAGAQSIGACLIVCAGVVLTLKINVIVQLTILAVEILQAVLTAPETFGASLLEIPVFKKLTDMAINFLISQALEVVLG</sequence>
<evidence type="ECO:0000259" key="1">
    <source>
        <dbReference type="Pfam" id="PF25547"/>
    </source>
</evidence>
<organism evidence="2 3">
    <name type="scientific">Actinoplanes teichomyceticus</name>
    <dbReference type="NCBI Taxonomy" id="1867"/>
    <lineage>
        <taxon>Bacteria</taxon>
        <taxon>Bacillati</taxon>
        <taxon>Actinomycetota</taxon>
        <taxon>Actinomycetes</taxon>
        <taxon>Micromonosporales</taxon>
        <taxon>Micromonosporaceae</taxon>
        <taxon>Actinoplanes</taxon>
    </lineage>
</organism>
<dbReference type="OrthoDB" id="2677932at2"/>
<evidence type="ECO:0000313" key="3">
    <source>
        <dbReference type="Proteomes" id="UP000320239"/>
    </source>
</evidence>
<dbReference type="InterPro" id="IPR057746">
    <property type="entry name" value="CpnT-like_N"/>
</dbReference>
<dbReference type="AlphaFoldDB" id="A0A561VKV5"/>
<name>A0A561VKV5_ACTTI</name>